<feature type="region of interest" description="Disordered" evidence="1">
    <location>
        <begin position="174"/>
        <end position="201"/>
    </location>
</feature>
<reference evidence="2 3" key="1">
    <citation type="submission" date="2024-03" db="EMBL/GenBank/DDBJ databases">
        <title>Adaptation during the transition from Ophiocordyceps entomopathogen to insect associate is accompanied by gene loss and intensified selection.</title>
        <authorList>
            <person name="Ward C.M."/>
            <person name="Onetto C.A."/>
            <person name="Borneman A.R."/>
        </authorList>
    </citation>
    <scope>NUCLEOTIDE SEQUENCE [LARGE SCALE GENOMIC DNA]</scope>
    <source>
        <strain evidence="2">AWRI1</strain>
        <tissue evidence="2">Single Adult Female</tissue>
    </source>
</reference>
<dbReference type="Proteomes" id="UP001367676">
    <property type="component" value="Unassembled WGS sequence"/>
</dbReference>
<feature type="compositionally biased region" description="Polar residues" evidence="1">
    <location>
        <begin position="176"/>
        <end position="191"/>
    </location>
</feature>
<feature type="region of interest" description="Disordered" evidence="1">
    <location>
        <begin position="388"/>
        <end position="410"/>
    </location>
</feature>
<keyword evidence="3" id="KW-1185">Reference proteome</keyword>
<comment type="caution">
    <text evidence="2">The sequence shown here is derived from an EMBL/GenBank/DDBJ whole genome shotgun (WGS) entry which is preliminary data.</text>
</comment>
<dbReference type="EMBL" id="JBBCAQ010000037">
    <property type="protein sequence ID" value="KAK7573351.1"/>
    <property type="molecule type" value="Genomic_DNA"/>
</dbReference>
<evidence type="ECO:0000256" key="1">
    <source>
        <dbReference type="SAM" id="MobiDB-lite"/>
    </source>
</evidence>
<feature type="compositionally biased region" description="Pro residues" evidence="1">
    <location>
        <begin position="391"/>
        <end position="400"/>
    </location>
</feature>
<gene>
    <name evidence="2" type="ORF">V9T40_010542</name>
</gene>
<evidence type="ECO:0000313" key="2">
    <source>
        <dbReference type="EMBL" id="KAK7573351.1"/>
    </source>
</evidence>
<sequence length="432" mass="48030">MSVHSYVMSCHVVMYIRVYDRSCYTCVSAAGSSYGIASLRNDEATVRNTAYSDTAKGPDGGKRITRALLPTPRERGLRLAAYGTHCTRRHPRSVIRDPRSALSVRSTMTRWLQFCHVDHLRFLECDECDECDECECRIRAFTITSTSMHVSTILSGTPLLAASTIRLRDGVRCSSPLHSSTPRSPSVFKQPQSPPLHPRLTRPRLPAITFVEYLGSRLSENKDVNTRQKIRIRESSLQDANHEAWSVARSRVQHYRSEQHGAKQSQVCARGTLLGKTAEQTETDGAAENYDILEMTFSAVSVSVSVSVNRSRQKWRPLVGIQGEDAAGEQVKCIIHDCGSSSSSNCECCLFRSASGPSHKPSRQVSWQRVAYPYSYIHIQVSYSADDAYPAPAPPRPAQPSPAQARPGRVPRLSFRLQIYVVEKTKRRGGGG</sequence>
<evidence type="ECO:0000313" key="3">
    <source>
        <dbReference type="Proteomes" id="UP001367676"/>
    </source>
</evidence>
<organism evidence="2 3">
    <name type="scientific">Parthenolecanium corni</name>
    <dbReference type="NCBI Taxonomy" id="536013"/>
    <lineage>
        <taxon>Eukaryota</taxon>
        <taxon>Metazoa</taxon>
        <taxon>Ecdysozoa</taxon>
        <taxon>Arthropoda</taxon>
        <taxon>Hexapoda</taxon>
        <taxon>Insecta</taxon>
        <taxon>Pterygota</taxon>
        <taxon>Neoptera</taxon>
        <taxon>Paraneoptera</taxon>
        <taxon>Hemiptera</taxon>
        <taxon>Sternorrhyncha</taxon>
        <taxon>Coccoidea</taxon>
        <taxon>Coccidae</taxon>
        <taxon>Parthenolecanium</taxon>
    </lineage>
</organism>
<name>A0AAN9T5E5_9HEMI</name>
<protein>
    <submittedName>
        <fullName evidence="2">Uncharacterized protein</fullName>
    </submittedName>
</protein>
<dbReference type="AlphaFoldDB" id="A0AAN9T5E5"/>
<proteinExistence type="predicted"/>
<accession>A0AAN9T5E5</accession>